<evidence type="ECO:0000313" key="2">
    <source>
        <dbReference type="EMBL" id="TPX33376.1"/>
    </source>
</evidence>
<dbReference type="PANTHER" id="PTHR35140">
    <property type="entry name" value="MITOTIC CHECK POINT PROTEIN BFA1"/>
    <property type="match status" value="1"/>
</dbReference>
<name>A0A507C5X8_9FUNG</name>
<dbReference type="InterPro" id="IPR034586">
    <property type="entry name" value="Bfa1/Byr4"/>
</dbReference>
<accession>A0A507C5X8</accession>
<dbReference type="GO" id="GO:0044732">
    <property type="term" value="C:mitotic spindle pole body"/>
    <property type="evidence" value="ECO:0007669"/>
    <property type="project" value="TreeGrafter"/>
</dbReference>
<dbReference type="STRING" id="1806994.A0A507C5X8"/>
<dbReference type="Proteomes" id="UP000319731">
    <property type="component" value="Unassembled WGS sequence"/>
</dbReference>
<feature type="region of interest" description="Disordered" evidence="1">
    <location>
        <begin position="182"/>
        <end position="213"/>
    </location>
</feature>
<feature type="compositionally biased region" description="Low complexity" evidence="1">
    <location>
        <begin position="272"/>
        <end position="285"/>
    </location>
</feature>
<proteinExistence type="predicted"/>
<feature type="compositionally biased region" description="Acidic residues" evidence="1">
    <location>
        <begin position="1"/>
        <end position="11"/>
    </location>
</feature>
<feature type="compositionally biased region" description="Polar residues" evidence="1">
    <location>
        <begin position="535"/>
        <end position="584"/>
    </location>
</feature>
<dbReference type="GO" id="GO:0001100">
    <property type="term" value="P:negative regulation of exit from mitosis"/>
    <property type="evidence" value="ECO:0007669"/>
    <property type="project" value="InterPro"/>
</dbReference>
<sequence>MTSMSDDDWGELPENGLILQGDIDIGDEDDQDQEDQNQEGESEINWDEWPEQEDEPAQESVLETSTVYNRQAVFIPSSSSVVDTSEHLEDDFDLPDNLQLNLATAKDDLSNDTSNAFPISNITSYKSQVVAAGPAHVDDDSGNDLKLGKADGANTASEALSISDIAPYKSDHAAVDVHINPVTPKGKHQLPLNSANPERRLPDPISPERKLSDVVTPERKLPLLQAADGLTFDDWSDAIGDDEPNPIPSVVSTPTRSNASLPHHLRYPRMMADSPTPSSATSARASESEDEGYDDVEFPESFDPSRALALAVRSTSQGNNDKHIHGLGLNNEVDEDTDDPEADLIIPDDAALVTSPVKSAFPPMQFIIPTPDEGAIVTSPIKLALTPIELPVTDLDVAVISPVKSTFTPIQLPMPGRNRDAGPIPRRVPTIIATKPQTPTSAGASRTISTSIESPTTASPSMGIFQRFSSVAIRKQGGASTTQEPKLLTRPKGARVSYGNGTELDGMPDLRESSTTSRTVPLAKYSKSVPRAPVSGNSAATSSGTLSKRTVRRQTPPTSSIRQTAGVFNTASTILSRTPVNTTAVPPRPQPQQTSPKKKSLKKRTNAPKLIQSMESAAPTTTKGLQGMVYNAALQKWEGNEEAIKAFDQIVTDRVKPPLITNIGGHKSAQRVGGMRYDPHNQTWNGNDDIDPFADIADLCSADIVNRSVAPSAESIVQDMPEYATEFDIPKSLLSQLHRAEISHKLFIGQYYPKAMHENRVRTDTSKTHLYELWR</sequence>
<dbReference type="PANTHER" id="PTHR35140:SF1">
    <property type="entry name" value="MITOTIC CHECK POINT PROTEIN BFA1"/>
    <property type="match status" value="1"/>
</dbReference>
<feature type="compositionally biased region" description="Polar residues" evidence="1">
    <location>
        <begin position="436"/>
        <end position="460"/>
    </location>
</feature>
<feature type="region of interest" description="Disordered" evidence="1">
    <location>
        <begin position="436"/>
        <end position="461"/>
    </location>
</feature>
<dbReference type="GO" id="GO:1990334">
    <property type="term" value="C:Bfa1-Bub2 complex"/>
    <property type="evidence" value="ECO:0007669"/>
    <property type="project" value="InterPro"/>
</dbReference>
<dbReference type="GeneID" id="42004994"/>
<reference evidence="2 3" key="1">
    <citation type="journal article" date="2019" name="Sci. Rep.">
        <title>Comparative genomics of chytrid fungi reveal insights into the obligate biotrophic and pathogenic lifestyle of Synchytrium endobioticum.</title>
        <authorList>
            <person name="van de Vossenberg B.T.L.H."/>
            <person name="Warris S."/>
            <person name="Nguyen H.D.T."/>
            <person name="van Gent-Pelzer M.P.E."/>
            <person name="Joly D.L."/>
            <person name="van de Geest H.C."/>
            <person name="Bonants P.J.M."/>
            <person name="Smith D.S."/>
            <person name="Levesque C.A."/>
            <person name="van der Lee T.A.J."/>
        </authorList>
    </citation>
    <scope>NUCLEOTIDE SEQUENCE [LARGE SCALE GENOMIC DNA]</scope>
    <source>
        <strain evidence="2 3">JEL517</strain>
    </source>
</reference>
<dbReference type="AlphaFoldDB" id="A0A507C5X8"/>
<evidence type="ECO:0000256" key="1">
    <source>
        <dbReference type="SAM" id="MobiDB-lite"/>
    </source>
</evidence>
<feature type="region of interest" description="Disordered" evidence="1">
    <location>
        <begin position="268"/>
        <end position="299"/>
    </location>
</feature>
<feature type="compositionally biased region" description="Acidic residues" evidence="1">
    <location>
        <begin position="24"/>
        <end position="57"/>
    </location>
</feature>
<dbReference type="EMBL" id="QEAO01000021">
    <property type="protein sequence ID" value="TPX33376.1"/>
    <property type="molecule type" value="Genomic_DNA"/>
</dbReference>
<feature type="compositionally biased region" description="Acidic residues" evidence="1">
    <location>
        <begin position="288"/>
        <end position="299"/>
    </location>
</feature>
<feature type="region of interest" description="Disordered" evidence="1">
    <location>
        <begin position="475"/>
        <end position="608"/>
    </location>
</feature>
<protein>
    <submittedName>
        <fullName evidence="2">Uncharacterized protein</fullName>
    </submittedName>
</protein>
<dbReference type="OrthoDB" id="19159at2759"/>
<evidence type="ECO:0000313" key="3">
    <source>
        <dbReference type="Proteomes" id="UP000319731"/>
    </source>
</evidence>
<dbReference type="GO" id="GO:0005096">
    <property type="term" value="F:GTPase activator activity"/>
    <property type="evidence" value="ECO:0007669"/>
    <property type="project" value="InterPro"/>
</dbReference>
<feature type="compositionally biased region" description="Basic and acidic residues" evidence="1">
    <location>
        <begin position="197"/>
        <end position="213"/>
    </location>
</feature>
<comment type="caution">
    <text evidence="2">The sequence shown here is derived from an EMBL/GenBank/DDBJ whole genome shotgun (WGS) entry which is preliminary data.</text>
</comment>
<feature type="compositionally biased region" description="Basic residues" evidence="1">
    <location>
        <begin position="596"/>
        <end position="606"/>
    </location>
</feature>
<feature type="region of interest" description="Disordered" evidence="1">
    <location>
        <begin position="1"/>
        <end position="64"/>
    </location>
</feature>
<organism evidence="2 3">
    <name type="scientific">Synchytrium microbalum</name>
    <dbReference type="NCBI Taxonomy" id="1806994"/>
    <lineage>
        <taxon>Eukaryota</taxon>
        <taxon>Fungi</taxon>
        <taxon>Fungi incertae sedis</taxon>
        <taxon>Chytridiomycota</taxon>
        <taxon>Chytridiomycota incertae sedis</taxon>
        <taxon>Chytridiomycetes</taxon>
        <taxon>Synchytriales</taxon>
        <taxon>Synchytriaceae</taxon>
        <taxon>Synchytrium</taxon>
    </lineage>
</organism>
<dbReference type="RefSeq" id="XP_031024388.1">
    <property type="nucleotide sequence ID" value="XM_031169697.1"/>
</dbReference>
<keyword evidence="3" id="KW-1185">Reference proteome</keyword>
<gene>
    <name evidence="2" type="ORF">SmJEL517_g03769</name>
</gene>